<dbReference type="KEGG" id="buz:AYM40_22765"/>
<evidence type="ECO:0000313" key="1">
    <source>
        <dbReference type="EMBL" id="ANB75226.1"/>
    </source>
</evidence>
<dbReference type="EMBL" id="CP014579">
    <property type="protein sequence ID" value="ANB75226.1"/>
    <property type="molecule type" value="Genomic_DNA"/>
</dbReference>
<gene>
    <name evidence="1" type="ORF">AYM40_22765</name>
</gene>
<name>A0A160FRI0_9BURK</name>
<accession>A0A160FRI0</accession>
<reference evidence="1 2" key="1">
    <citation type="journal article" date="2016" name="Gene">
        <title>PacBio SMRT assembly of a complex multi-replicon genome reveals chlorocatechol degradative operon in a region of genome plasticity.</title>
        <authorList>
            <person name="Ricker N."/>
            <person name="Shen S.Y."/>
            <person name="Goordial J."/>
            <person name="Jin S."/>
            <person name="Fulthorpe R.R."/>
        </authorList>
    </citation>
    <scope>NUCLEOTIDE SEQUENCE [LARGE SCALE GENOMIC DNA]</scope>
    <source>
        <strain evidence="1 2">OLGA172</strain>
    </source>
</reference>
<protein>
    <submittedName>
        <fullName evidence="1">Uncharacterized protein</fullName>
    </submittedName>
</protein>
<dbReference type="Proteomes" id="UP000076852">
    <property type="component" value="Chromosome 2"/>
</dbReference>
<dbReference type="AlphaFoldDB" id="A0A160FRI0"/>
<evidence type="ECO:0000313" key="2">
    <source>
        <dbReference type="Proteomes" id="UP000076852"/>
    </source>
</evidence>
<sequence length="80" mass="9160">MGIVVTVEVIVQPRLGVATLTLQPSENLAVVWIAYHVIVVPLMERILYRALYNKGFQHAFLSQTKGFLERQLVLIFYLCQ</sequence>
<proteinExistence type="predicted"/>
<organism evidence="1 2">
    <name type="scientific">Paraburkholderia phytofirmans OLGA172</name>
    <dbReference type="NCBI Taxonomy" id="1417228"/>
    <lineage>
        <taxon>Bacteria</taxon>
        <taxon>Pseudomonadati</taxon>
        <taxon>Pseudomonadota</taxon>
        <taxon>Betaproteobacteria</taxon>
        <taxon>Burkholderiales</taxon>
        <taxon>Burkholderiaceae</taxon>
        <taxon>Paraburkholderia</taxon>
    </lineage>
</organism>
<keyword evidence="2" id="KW-1185">Reference proteome</keyword>